<evidence type="ECO:0000313" key="2">
    <source>
        <dbReference type="EMBL" id="KAF1928221.1"/>
    </source>
</evidence>
<dbReference type="OrthoDB" id="5421765at2759"/>
<keyword evidence="1" id="KW-1133">Transmembrane helix</keyword>
<reference evidence="2" key="1">
    <citation type="journal article" date="2020" name="Stud. Mycol.">
        <title>101 Dothideomycetes genomes: a test case for predicting lifestyles and emergence of pathogens.</title>
        <authorList>
            <person name="Haridas S."/>
            <person name="Albert R."/>
            <person name="Binder M."/>
            <person name="Bloem J."/>
            <person name="Labutti K."/>
            <person name="Salamov A."/>
            <person name="Andreopoulos B."/>
            <person name="Baker S."/>
            <person name="Barry K."/>
            <person name="Bills G."/>
            <person name="Bluhm B."/>
            <person name="Cannon C."/>
            <person name="Castanera R."/>
            <person name="Culley D."/>
            <person name="Daum C."/>
            <person name="Ezra D."/>
            <person name="Gonzalez J."/>
            <person name="Henrissat B."/>
            <person name="Kuo A."/>
            <person name="Liang C."/>
            <person name="Lipzen A."/>
            <person name="Lutzoni F."/>
            <person name="Magnuson J."/>
            <person name="Mondo S."/>
            <person name="Nolan M."/>
            <person name="Ohm R."/>
            <person name="Pangilinan J."/>
            <person name="Park H.-J."/>
            <person name="Ramirez L."/>
            <person name="Alfaro M."/>
            <person name="Sun H."/>
            <person name="Tritt A."/>
            <person name="Yoshinaga Y."/>
            <person name="Zwiers L.-H."/>
            <person name="Turgeon B."/>
            <person name="Goodwin S."/>
            <person name="Spatafora J."/>
            <person name="Crous P."/>
            <person name="Grigoriev I."/>
        </authorList>
    </citation>
    <scope>NUCLEOTIDE SEQUENCE</scope>
    <source>
        <strain evidence="2">CBS 183.55</strain>
    </source>
</reference>
<sequence length="474" mass="51162">MPDILVATGNITATNDLPSSGYKSSTIMIPISFYKPPGNENLLRVEPPQPGGFIDLLPSVWTKGYVWYCWDKGNKVVKWVTTTGNGCCQQQSFNIYTEGIPSASSPVPTSTVASTTTGLSGRAAVTSAPTIGLTATGPAATSMSTTKPSKSEGLGGGAFRGVAIGCLVAGALIAGLILWACYGKRRGRHGVMSYTRPLHGGSPLMSGADAAYPQPLEDQAISGEMSKIGNLIKNHVQSYYHSKPVTYELLDHDDIIALGHDLPVSAGTLSTLLDNVATREVALRFFIAWAIIARLQSYKKSSESLLPPELCAPMREISSIDTGDKGESPLNFFSRTKLTFPAHTLKAAHWRATTAELMHSTYVRNPLTASDSRNAAILGLAQILDSILQPFAGSRMNNQERKHNLNEVLKRSALFAFTIFSQPSSWDFDWKEKQEIKSGGLCIFPALVQATNEAGERVRPPRSFSEAVIRRLEG</sequence>
<dbReference type="GeneID" id="54347663"/>
<proteinExistence type="predicted"/>
<keyword evidence="1" id="KW-0472">Membrane</keyword>
<evidence type="ECO:0000313" key="3">
    <source>
        <dbReference type="Proteomes" id="UP000800082"/>
    </source>
</evidence>
<feature type="transmembrane region" description="Helical" evidence="1">
    <location>
        <begin position="158"/>
        <end position="182"/>
    </location>
</feature>
<dbReference type="EMBL" id="ML978969">
    <property type="protein sequence ID" value="KAF1928221.1"/>
    <property type="molecule type" value="Genomic_DNA"/>
</dbReference>
<keyword evidence="1" id="KW-0812">Transmembrane</keyword>
<keyword evidence="3" id="KW-1185">Reference proteome</keyword>
<dbReference type="AlphaFoldDB" id="A0A6A5RIN6"/>
<protein>
    <submittedName>
        <fullName evidence="2">Uncharacterized protein</fullName>
    </submittedName>
</protein>
<dbReference type="Proteomes" id="UP000800082">
    <property type="component" value="Unassembled WGS sequence"/>
</dbReference>
<evidence type="ECO:0000256" key="1">
    <source>
        <dbReference type="SAM" id="Phobius"/>
    </source>
</evidence>
<name>A0A6A5RIN6_9PLEO</name>
<dbReference type="RefSeq" id="XP_033448473.1">
    <property type="nucleotide sequence ID" value="XM_033590011.1"/>
</dbReference>
<gene>
    <name evidence="2" type="ORF">M421DRAFT_391859</name>
</gene>
<organism evidence="2 3">
    <name type="scientific">Didymella exigua CBS 183.55</name>
    <dbReference type="NCBI Taxonomy" id="1150837"/>
    <lineage>
        <taxon>Eukaryota</taxon>
        <taxon>Fungi</taxon>
        <taxon>Dikarya</taxon>
        <taxon>Ascomycota</taxon>
        <taxon>Pezizomycotina</taxon>
        <taxon>Dothideomycetes</taxon>
        <taxon>Pleosporomycetidae</taxon>
        <taxon>Pleosporales</taxon>
        <taxon>Pleosporineae</taxon>
        <taxon>Didymellaceae</taxon>
        <taxon>Didymella</taxon>
    </lineage>
</organism>
<accession>A0A6A5RIN6</accession>